<gene>
    <name evidence="1" type="ORF">LCMAC102_01800</name>
</gene>
<sequence>MTTQDWGIPVNPGVYHVKGDVTISTHINRQPEFLYTTEPLYCIHMVLNNNIYPYPSVIKLMTDIPGVWPDSWAESDPAQTTGYCYTKDVNKVMHILEFNGIDVNYTDIEGLDHSNDRSSLIVANTQETQDGIMAGFGEMITQSIDVISIDYDIGDKYLQLKGPPRGDAYLINDDDTYTRPFRIDTYCSYRLTNGKFSTLLYADEKIRQKLENIVYPS</sequence>
<accession>A0A481YUD6</accession>
<name>A0A481YUD6_9VIRU</name>
<protein>
    <submittedName>
        <fullName evidence="1">Uncharacterized protein</fullName>
    </submittedName>
</protein>
<proteinExistence type="predicted"/>
<dbReference type="EMBL" id="MK500334">
    <property type="protein sequence ID" value="QBK86385.1"/>
    <property type="molecule type" value="Genomic_DNA"/>
</dbReference>
<reference evidence="1" key="1">
    <citation type="journal article" date="2019" name="MBio">
        <title>Virus Genomes from Deep Sea Sediments Expand the Ocean Megavirome and Support Independent Origins of Viral Gigantism.</title>
        <authorList>
            <person name="Backstrom D."/>
            <person name="Yutin N."/>
            <person name="Jorgensen S.L."/>
            <person name="Dharamshi J."/>
            <person name="Homa F."/>
            <person name="Zaremba-Niedwiedzka K."/>
            <person name="Spang A."/>
            <person name="Wolf Y.I."/>
            <person name="Koonin E.V."/>
            <person name="Ettema T.J."/>
        </authorList>
    </citation>
    <scope>NUCLEOTIDE SEQUENCE</scope>
</reference>
<organism evidence="1">
    <name type="scientific">Marseillevirus LCMAC102</name>
    <dbReference type="NCBI Taxonomy" id="2506603"/>
    <lineage>
        <taxon>Viruses</taxon>
        <taxon>Varidnaviria</taxon>
        <taxon>Bamfordvirae</taxon>
        <taxon>Nucleocytoviricota</taxon>
        <taxon>Megaviricetes</taxon>
        <taxon>Pimascovirales</taxon>
        <taxon>Pimascovirales incertae sedis</taxon>
        <taxon>Marseilleviridae</taxon>
    </lineage>
</organism>
<evidence type="ECO:0000313" key="1">
    <source>
        <dbReference type="EMBL" id="QBK86385.1"/>
    </source>
</evidence>